<dbReference type="Pfam" id="PF02183">
    <property type="entry name" value="HALZ"/>
    <property type="match status" value="1"/>
</dbReference>
<dbReference type="PANTHER" id="PTHR45714">
    <property type="entry name" value="HOMEOBOX-LEUCINE ZIPPER PROTEIN HAT14"/>
    <property type="match status" value="1"/>
</dbReference>
<evidence type="ECO:0000256" key="3">
    <source>
        <dbReference type="ARBA" id="ARBA00023015"/>
    </source>
</evidence>
<proteinExistence type="inferred from homology"/>
<feature type="region of interest" description="Disordered" evidence="11">
    <location>
        <begin position="48"/>
        <end position="95"/>
    </location>
</feature>
<dbReference type="Pfam" id="PF00046">
    <property type="entry name" value="Homeodomain"/>
    <property type="match status" value="1"/>
</dbReference>
<dbReference type="Proteomes" id="UP000834106">
    <property type="component" value="Chromosome 23"/>
</dbReference>
<dbReference type="PANTHER" id="PTHR45714:SF72">
    <property type="entry name" value="HOMEOBOX-LEUCINE ZIPPER PROTEIN HOX26-RELATED"/>
    <property type="match status" value="1"/>
</dbReference>
<keyword evidence="3" id="KW-0805">Transcription regulation</keyword>
<dbReference type="InterPro" id="IPR017970">
    <property type="entry name" value="Homeobox_CS"/>
</dbReference>
<name>A0AAD2ALE3_9LAMI</name>
<keyword evidence="6" id="KW-0804">Transcription</keyword>
<reference evidence="13" key="1">
    <citation type="submission" date="2023-05" db="EMBL/GenBank/DDBJ databases">
        <authorList>
            <person name="Huff M."/>
        </authorList>
    </citation>
    <scope>NUCLEOTIDE SEQUENCE</scope>
</reference>
<evidence type="ECO:0000256" key="2">
    <source>
        <dbReference type="ARBA" id="ARBA00006074"/>
    </source>
</evidence>
<dbReference type="GO" id="GO:0000981">
    <property type="term" value="F:DNA-binding transcription factor activity, RNA polymerase II-specific"/>
    <property type="evidence" value="ECO:0007669"/>
    <property type="project" value="InterPro"/>
</dbReference>
<accession>A0AAD2ALE3</accession>
<dbReference type="SMART" id="SM00389">
    <property type="entry name" value="HOX"/>
    <property type="match status" value="1"/>
</dbReference>
<protein>
    <recommendedName>
        <fullName evidence="12">Homeobox domain-containing protein</fullName>
    </recommendedName>
</protein>
<dbReference type="PROSITE" id="PS50071">
    <property type="entry name" value="HOMEOBOX_2"/>
    <property type="match status" value="1"/>
</dbReference>
<comment type="subcellular location">
    <subcellularLocation>
        <location evidence="1 8 9">Nucleus</location>
    </subcellularLocation>
</comment>
<evidence type="ECO:0000313" key="13">
    <source>
        <dbReference type="EMBL" id="CAI9787462.1"/>
    </source>
</evidence>
<dbReference type="InterPro" id="IPR050762">
    <property type="entry name" value="HD-ZIP_Homeobox_LZ_Class_II"/>
</dbReference>
<feature type="domain" description="Homeobox" evidence="12">
    <location>
        <begin position="93"/>
        <end position="153"/>
    </location>
</feature>
<gene>
    <name evidence="13" type="ORF">FPE_LOCUS34892</name>
</gene>
<dbReference type="EMBL" id="OU503058">
    <property type="protein sequence ID" value="CAI9787462.1"/>
    <property type="molecule type" value="Genomic_DNA"/>
</dbReference>
<dbReference type="CDD" id="cd00086">
    <property type="entry name" value="homeodomain"/>
    <property type="match status" value="1"/>
</dbReference>
<comment type="similarity">
    <text evidence="2">Belongs to the HD-ZIP homeobox family. Class II subfamily.</text>
</comment>
<evidence type="ECO:0000256" key="4">
    <source>
        <dbReference type="ARBA" id="ARBA00023125"/>
    </source>
</evidence>
<sequence>MEEDDELCNTTLDLGIGLKKFVPQRDHDRKNKHVFFLDLSIPLHSSDHAIEGSGSGSGSDSGSGSSSLKVNFEDHKQASKDSVSNGCKGDEDRNYGRKKLRLSKEQITLLEDTFKQHTTLNTVQKQTLAERLNLKPRQVEVWFQNRRARTKLKQTEVDCEFLKKHFERLSEENRRLNKELVELQSAVKMEHPPQTPPPFFIQIPKAAATLTMCQSCEKVGKSRGGDGGKAGGGPLT</sequence>
<dbReference type="GO" id="GO:0043565">
    <property type="term" value="F:sequence-specific DNA binding"/>
    <property type="evidence" value="ECO:0007669"/>
    <property type="project" value="InterPro"/>
</dbReference>
<evidence type="ECO:0000313" key="14">
    <source>
        <dbReference type="Proteomes" id="UP000834106"/>
    </source>
</evidence>
<dbReference type="InterPro" id="IPR001356">
    <property type="entry name" value="HD"/>
</dbReference>
<evidence type="ECO:0000256" key="10">
    <source>
        <dbReference type="SAM" id="Coils"/>
    </source>
</evidence>
<dbReference type="PROSITE" id="PS00027">
    <property type="entry name" value="HOMEOBOX_1"/>
    <property type="match status" value="1"/>
</dbReference>
<keyword evidence="5 8" id="KW-0371">Homeobox</keyword>
<evidence type="ECO:0000256" key="9">
    <source>
        <dbReference type="RuleBase" id="RU000682"/>
    </source>
</evidence>
<evidence type="ECO:0000256" key="7">
    <source>
        <dbReference type="ARBA" id="ARBA00023242"/>
    </source>
</evidence>
<keyword evidence="4 8" id="KW-0238">DNA-binding</keyword>
<feature type="DNA-binding region" description="Homeobox" evidence="8">
    <location>
        <begin position="95"/>
        <end position="154"/>
    </location>
</feature>
<organism evidence="13 14">
    <name type="scientific">Fraxinus pennsylvanica</name>
    <dbReference type="NCBI Taxonomy" id="56036"/>
    <lineage>
        <taxon>Eukaryota</taxon>
        <taxon>Viridiplantae</taxon>
        <taxon>Streptophyta</taxon>
        <taxon>Embryophyta</taxon>
        <taxon>Tracheophyta</taxon>
        <taxon>Spermatophyta</taxon>
        <taxon>Magnoliopsida</taxon>
        <taxon>eudicotyledons</taxon>
        <taxon>Gunneridae</taxon>
        <taxon>Pentapetalae</taxon>
        <taxon>asterids</taxon>
        <taxon>lamiids</taxon>
        <taxon>Lamiales</taxon>
        <taxon>Oleaceae</taxon>
        <taxon>Oleeae</taxon>
        <taxon>Fraxinus</taxon>
    </lineage>
</organism>
<dbReference type="GO" id="GO:0005634">
    <property type="term" value="C:nucleus"/>
    <property type="evidence" value="ECO:0007669"/>
    <property type="project" value="UniProtKB-SubCell"/>
</dbReference>
<keyword evidence="14" id="KW-1185">Reference proteome</keyword>
<dbReference type="SMART" id="SM00340">
    <property type="entry name" value="HALZ"/>
    <property type="match status" value="1"/>
</dbReference>
<evidence type="ECO:0000256" key="11">
    <source>
        <dbReference type="SAM" id="MobiDB-lite"/>
    </source>
</evidence>
<dbReference type="InterPro" id="IPR009057">
    <property type="entry name" value="Homeodomain-like_sf"/>
</dbReference>
<evidence type="ECO:0000256" key="6">
    <source>
        <dbReference type="ARBA" id="ARBA00023163"/>
    </source>
</evidence>
<dbReference type="AlphaFoldDB" id="A0AAD2ALE3"/>
<dbReference type="SUPFAM" id="SSF46689">
    <property type="entry name" value="Homeodomain-like"/>
    <property type="match status" value="1"/>
</dbReference>
<feature type="coiled-coil region" evidence="10">
    <location>
        <begin position="152"/>
        <end position="186"/>
    </location>
</feature>
<evidence type="ECO:0000256" key="1">
    <source>
        <dbReference type="ARBA" id="ARBA00004123"/>
    </source>
</evidence>
<evidence type="ECO:0000256" key="5">
    <source>
        <dbReference type="ARBA" id="ARBA00023155"/>
    </source>
</evidence>
<keyword evidence="7 8" id="KW-0539">Nucleus</keyword>
<dbReference type="Gene3D" id="1.10.10.60">
    <property type="entry name" value="Homeodomain-like"/>
    <property type="match status" value="1"/>
</dbReference>
<evidence type="ECO:0000259" key="12">
    <source>
        <dbReference type="PROSITE" id="PS50071"/>
    </source>
</evidence>
<evidence type="ECO:0000256" key="8">
    <source>
        <dbReference type="PROSITE-ProRule" id="PRU00108"/>
    </source>
</evidence>
<dbReference type="InterPro" id="IPR003106">
    <property type="entry name" value="Leu_zip_homeo"/>
</dbReference>
<keyword evidence="10" id="KW-0175">Coiled coil</keyword>